<dbReference type="PANTHER" id="PTHR36180:SF2">
    <property type="entry name" value="BRO FAMILY PROTEIN"/>
    <property type="match status" value="1"/>
</dbReference>
<sequence length="244" mass="29049">MRRNHSKLLLDLTRNGMSMRQIAEQIGVHFTTVYEWRRGFCKPNKQNRAKLNKFYKEYYEEQNEMNTPQTTMQIVSTNYFNGHQLNIYGSEQEPHFLARDIAEMIDYSKTSQGYYDTQSMLRSVDDDEKLKATTEIFRSGKQVWFLTEQGLYEVLFQSRKPKAKEFKKWVKQVLKEIRLNGYYMQGELLQPQQPTDDFAYLKSKLLDLYNNATTDEELFEGLHRINNVMIVLHNPMVKITPRKD</sequence>
<protein>
    <recommendedName>
        <fullName evidence="1">Bro-N domain-containing protein</fullName>
    </recommendedName>
</protein>
<dbReference type="InterPro" id="IPR003497">
    <property type="entry name" value="BRO_N_domain"/>
</dbReference>
<dbReference type="Gene3D" id="1.10.260.40">
    <property type="entry name" value="lambda repressor-like DNA-binding domains"/>
    <property type="match status" value="1"/>
</dbReference>
<dbReference type="GO" id="GO:0003677">
    <property type="term" value="F:DNA binding"/>
    <property type="evidence" value="ECO:0007669"/>
    <property type="project" value="InterPro"/>
</dbReference>
<dbReference type="InterPro" id="IPR010982">
    <property type="entry name" value="Lambda_DNA-bd_dom_sf"/>
</dbReference>
<comment type="caution">
    <text evidence="2">The sequence shown here is derived from an EMBL/GenBank/DDBJ whole genome shotgun (WGS) entry which is preliminary data.</text>
</comment>
<dbReference type="PANTHER" id="PTHR36180">
    <property type="entry name" value="DNA-BINDING PROTEIN-RELATED-RELATED"/>
    <property type="match status" value="1"/>
</dbReference>
<accession>A0A368UEU1</accession>
<evidence type="ECO:0000313" key="2">
    <source>
        <dbReference type="EMBL" id="RCW16429.1"/>
    </source>
</evidence>
<dbReference type="Proteomes" id="UP000253215">
    <property type="component" value="Unassembled WGS sequence"/>
</dbReference>
<dbReference type="Pfam" id="PF02498">
    <property type="entry name" value="Bro-N"/>
    <property type="match status" value="1"/>
</dbReference>
<dbReference type="CDD" id="cd00093">
    <property type="entry name" value="HTH_XRE"/>
    <property type="match status" value="1"/>
</dbReference>
<dbReference type="PROSITE" id="PS51750">
    <property type="entry name" value="BRO_N"/>
    <property type="match status" value="1"/>
</dbReference>
<dbReference type="InterPro" id="IPR001387">
    <property type="entry name" value="Cro/C1-type_HTH"/>
</dbReference>
<proteinExistence type="predicted"/>
<name>A0A368UEU1_9STRE</name>
<reference evidence="2 3" key="1">
    <citation type="journal article" date="2018" name="Sci. Rep.">
        <title>Network-guided genomic and metagenomic analysis of the faecal microbiota of the critically endangered kakapo.</title>
        <authorList>
            <person name="Waite D.W."/>
            <person name="Dsouza M."/>
            <person name="Sekiguchi Y."/>
            <person name="Hugenholtz P."/>
            <person name="Taylor M.W."/>
        </authorList>
    </citation>
    <scope>NUCLEOTIDE SEQUENCE [LARGE SCALE GENOMIC DNA]</scope>
    <source>
        <strain evidence="2 3">BI02</strain>
    </source>
</reference>
<feature type="domain" description="Bro-N" evidence="1">
    <location>
        <begin position="72"/>
        <end position="181"/>
    </location>
</feature>
<dbReference type="EMBL" id="NETH01000046">
    <property type="protein sequence ID" value="RCW16429.1"/>
    <property type="molecule type" value="Genomic_DNA"/>
</dbReference>
<evidence type="ECO:0000259" key="1">
    <source>
        <dbReference type="PROSITE" id="PS51750"/>
    </source>
</evidence>
<organism evidence="2 3">
    <name type="scientific">Streptococcus gallolyticus</name>
    <dbReference type="NCBI Taxonomy" id="315405"/>
    <lineage>
        <taxon>Bacteria</taxon>
        <taxon>Bacillati</taxon>
        <taxon>Bacillota</taxon>
        <taxon>Bacilli</taxon>
        <taxon>Lactobacillales</taxon>
        <taxon>Streptococcaceae</taxon>
        <taxon>Streptococcus</taxon>
    </lineage>
</organism>
<dbReference type="Pfam" id="PF13384">
    <property type="entry name" value="HTH_23"/>
    <property type="match status" value="1"/>
</dbReference>
<dbReference type="AlphaFoldDB" id="A0A368UEU1"/>
<evidence type="ECO:0000313" key="3">
    <source>
        <dbReference type="Proteomes" id="UP000253215"/>
    </source>
</evidence>
<gene>
    <name evidence="2" type="ORF">CAC02_08600</name>
</gene>
<dbReference type="SMART" id="SM01040">
    <property type="entry name" value="Bro-N"/>
    <property type="match status" value="1"/>
</dbReference>